<protein>
    <recommendedName>
        <fullName evidence="6">FMN dependent NADH:quinone oxidoreductase</fullName>
        <ecNumber evidence="6">1.6.5.-</ecNumber>
    </recommendedName>
    <alternativeName>
        <fullName evidence="6">Azo-dye reductase</fullName>
    </alternativeName>
    <alternativeName>
        <fullName evidence="6">FMN-dependent NADH-azo compound oxidoreductase</fullName>
    </alternativeName>
    <alternativeName>
        <fullName evidence="6">FMN-dependent NADH-azoreductase</fullName>
        <ecNumber evidence="6">1.7.1.17</ecNumber>
    </alternativeName>
</protein>
<dbReference type="PANTHER" id="PTHR43741:SF2">
    <property type="entry name" value="FMN-DEPENDENT NADH:QUINONE OXIDOREDUCTASE"/>
    <property type="match status" value="1"/>
</dbReference>
<dbReference type="SUPFAM" id="SSF52218">
    <property type="entry name" value="Flavoproteins"/>
    <property type="match status" value="1"/>
</dbReference>
<dbReference type="Proteomes" id="UP001201273">
    <property type="component" value="Unassembled WGS sequence"/>
</dbReference>
<evidence type="ECO:0000256" key="6">
    <source>
        <dbReference type="HAMAP-Rule" id="MF_01216"/>
    </source>
</evidence>
<organism evidence="8 9">
    <name type="scientific">Motilimonas cestriensis</name>
    <dbReference type="NCBI Taxonomy" id="2742685"/>
    <lineage>
        <taxon>Bacteria</taxon>
        <taxon>Pseudomonadati</taxon>
        <taxon>Pseudomonadota</taxon>
        <taxon>Gammaproteobacteria</taxon>
        <taxon>Alteromonadales</taxon>
        <taxon>Alteromonadales genera incertae sedis</taxon>
        <taxon>Motilimonas</taxon>
    </lineage>
</organism>
<accession>A0ABS8W5L0</accession>
<keyword evidence="2 6" id="KW-0288">FMN</keyword>
<dbReference type="Pfam" id="PF02525">
    <property type="entry name" value="Flavodoxin_2"/>
    <property type="match status" value="1"/>
</dbReference>
<proteinExistence type="inferred from homology"/>
<dbReference type="HAMAP" id="MF_01216">
    <property type="entry name" value="Azoreductase_type1"/>
    <property type="match status" value="1"/>
</dbReference>
<evidence type="ECO:0000256" key="3">
    <source>
        <dbReference type="ARBA" id="ARBA00023002"/>
    </source>
</evidence>
<comment type="cofactor">
    <cofactor evidence="6">
        <name>FMN</name>
        <dbReference type="ChEBI" id="CHEBI:58210"/>
    </cofactor>
    <text evidence="6">Binds 1 FMN per subunit.</text>
</comment>
<dbReference type="EMBL" id="JAIMJA010000001">
    <property type="protein sequence ID" value="MCE2593367.1"/>
    <property type="molecule type" value="Genomic_DNA"/>
</dbReference>
<comment type="caution">
    <text evidence="8">The sequence shown here is derived from an EMBL/GenBank/DDBJ whole genome shotgun (WGS) entry which is preliminary data.</text>
</comment>
<dbReference type="EC" id="1.6.5.-" evidence="6"/>
<comment type="catalytic activity">
    <reaction evidence="6">
        <text>2 a quinone + NADH + H(+) = 2 a 1,4-benzosemiquinone + NAD(+)</text>
        <dbReference type="Rhea" id="RHEA:65952"/>
        <dbReference type="ChEBI" id="CHEBI:15378"/>
        <dbReference type="ChEBI" id="CHEBI:57540"/>
        <dbReference type="ChEBI" id="CHEBI:57945"/>
        <dbReference type="ChEBI" id="CHEBI:132124"/>
        <dbReference type="ChEBI" id="CHEBI:134225"/>
    </reaction>
</comment>
<dbReference type="InterPro" id="IPR023048">
    <property type="entry name" value="NADH:quinone_OxRdtase_FMN_depd"/>
</dbReference>
<evidence type="ECO:0000313" key="9">
    <source>
        <dbReference type="Proteomes" id="UP001201273"/>
    </source>
</evidence>
<keyword evidence="9" id="KW-1185">Reference proteome</keyword>
<keyword evidence="4 6" id="KW-0520">NAD</keyword>
<sequence>MENVLYVSASVRKFHPTQQHHMSISRMLGETFIDEFKQQYNQAEVIHRDLSLTPPMFIDEAFIAAAFARGELSEQQRTVLAQSDRLIDEVIKADIIVLSSPMYNYGMPAVLKAWFDLVIRVDKTFSFDLARGDQPLEPILSGKKVVLLASWGEFDFKKGEAKYEFNHLSRHIEQLSPYLGADAFYEIASEYQEFGDERHRASKQQALADIKRLAQKLAAAK</sequence>
<feature type="binding site" evidence="6">
    <location>
        <begin position="23"/>
        <end position="25"/>
    </location>
    <ligand>
        <name>FMN</name>
        <dbReference type="ChEBI" id="CHEBI:58210"/>
    </ligand>
</feature>
<evidence type="ECO:0000259" key="7">
    <source>
        <dbReference type="Pfam" id="PF02525"/>
    </source>
</evidence>
<evidence type="ECO:0000256" key="5">
    <source>
        <dbReference type="ARBA" id="ARBA00048542"/>
    </source>
</evidence>
<comment type="subunit">
    <text evidence="6">Homodimer.</text>
</comment>
<comment type="similarity">
    <text evidence="6">Belongs to the azoreductase type 1 family.</text>
</comment>
<dbReference type="InterPro" id="IPR003680">
    <property type="entry name" value="Flavodoxin_fold"/>
</dbReference>
<feature type="binding site" evidence="6">
    <location>
        <position position="10"/>
    </location>
    <ligand>
        <name>FMN</name>
        <dbReference type="ChEBI" id="CHEBI:58210"/>
    </ligand>
</feature>
<comment type="catalytic activity">
    <reaction evidence="5">
        <text>N,N-dimethyl-1,4-phenylenediamine + anthranilate + 2 NAD(+) = 2-(4-dimethylaminophenyl)diazenylbenzoate + 2 NADH + 2 H(+)</text>
        <dbReference type="Rhea" id="RHEA:55872"/>
        <dbReference type="ChEBI" id="CHEBI:15378"/>
        <dbReference type="ChEBI" id="CHEBI:15783"/>
        <dbReference type="ChEBI" id="CHEBI:16567"/>
        <dbReference type="ChEBI" id="CHEBI:57540"/>
        <dbReference type="ChEBI" id="CHEBI:57945"/>
        <dbReference type="ChEBI" id="CHEBI:71579"/>
        <dbReference type="EC" id="1.7.1.17"/>
    </reaction>
    <physiologicalReaction direction="right-to-left" evidence="5">
        <dbReference type="Rhea" id="RHEA:55874"/>
    </physiologicalReaction>
</comment>
<evidence type="ECO:0000313" key="8">
    <source>
        <dbReference type="EMBL" id="MCE2593367.1"/>
    </source>
</evidence>
<dbReference type="InterPro" id="IPR050104">
    <property type="entry name" value="FMN-dep_NADH:Q_OxRdtase_AzoR1"/>
</dbReference>
<dbReference type="InterPro" id="IPR029039">
    <property type="entry name" value="Flavoprotein-like_sf"/>
</dbReference>
<comment type="caution">
    <text evidence="6">Lacks conserved residue(s) required for the propagation of feature annotation.</text>
</comment>
<gene>
    <name evidence="6" type="primary">azoR</name>
    <name evidence="8" type="ORF">K6Y31_00850</name>
</gene>
<evidence type="ECO:0000256" key="2">
    <source>
        <dbReference type="ARBA" id="ARBA00022643"/>
    </source>
</evidence>
<feature type="domain" description="Flavodoxin-like fold" evidence="7">
    <location>
        <begin position="15"/>
        <end position="212"/>
    </location>
</feature>
<name>A0ABS8W5L0_9GAMM</name>
<comment type="function">
    <text evidence="6">Also exhibits azoreductase activity. Catalyzes the reductive cleavage of the azo bond in aromatic azo compounds to the corresponding amines.</text>
</comment>
<dbReference type="RefSeq" id="WP_233050980.1">
    <property type="nucleotide sequence ID" value="NZ_JAIMJA010000001.1"/>
</dbReference>
<keyword evidence="1 6" id="KW-0285">Flavoprotein</keyword>
<evidence type="ECO:0000256" key="4">
    <source>
        <dbReference type="ARBA" id="ARBA00023027"/>
    </source>
</evidence>
<dbReference type="PANTHER" id="PTHR43741">
    <property type="entry name" value="FMN-DEPENDENT NADH-AZOREDUCTASE 1"/>
    <property type="match status" value="1"/>
</dbReference>
<keyword evidence="3 6" id="KW-0560">Oxidoreductase</keyword>
<reference evidence="8 9" key="1">
    <citation type="journal article" date="2022" name="Environ. Microbiol. Rep.">
        <title>Eco-phylogenetic analyses reveal divergent evolution of vitamin B12 metabolism in the marine bacterial family 'Psychromonadaceae'.</title>
        <authorList>
            <person name="Jin X."/>
            <person name="Yang Y."/>
            <person name="Cao H."/>
            <person name="Gao B."/>
            <person name="Zhao Z."/>
        </authorList>
    </citation>
    <scope>NUCLEOTIDE SEQUENCE [LARGE SCALE GENOMIC DNA]</scope>
    <source>
        <strain evidence="8 9">MKS20</strain>
    </source>
</reference>
<dbReference type="EC" id="1.7.1.17" evidence="6"/>
<evidence type="ECO:0000256" key="1">
    <source>
        <dbReference type="ARBA" id="ARBA00022630"/>
    </source>
</evidence>
<dbReference type="Gene3D" id="3.40.50.360">
    <property type="match status" value="1"/>
</dbReference>
<comment type="function">
    <text evidence="6">Quinone reductase that provides resistance to thiol-specific stress caused by electrophilic quinones.</text>
</comment>